<accession>E2BZ54</accession>
<sequence length="222" mass="25259">MTDIDGSVALHKRRCRTNLKNAELSKRTFRIFLEKQILSHVKVEIRKNTDEVQTPSTPVFDYNEGDLTLNYARLAFQPFRTTMSGEKSFIKSDLNLPSLEAEACPIDKAVRVADATINHDTNSEANTYEDSPQCKSKASRTTLASNQNTSDLKINKVTNVESSHILIYDNSPEWFQDNETASVHGSLLSEATSDTNIYNINLRKNVNHKRCRWKRILFCCVN</sequence>
<gene>
    <name evidence="2" type="ORF">EAI_04285</name>
</gene>
<evidence type="ECO:0000313" key="2">
    <source>
        <dbReference type="EMBL" id="EFN79023.1"/>
    </source>
</evidence>
<reference evidence="2 3" key="1">
    <citation type="journal article" date="2010" name="Science">
        <title>Genomic comparison of the ants Camponotus floridanus and Harpegnathos saltator.</title>
        <authorList>
            <person name="Bonasio R."/>
            <person name="Zhang G."/>
            <person name="Ye C."/>
            <person name="Mutti N.S."/>
            <person name="Fang X."/>
            <person name="Qin N."/>
            <person name="Donahue G."/>
            <person name="Yang P."/>
            <person name="Li Q."/>
            <person name="Li C."/>
            <person name="Zhang P."/>
            <person name="Huang Z."/>
            <person name="Berger S.L."/>
            <person name="Reinberg D."/>
            <person name="Wang J."/>
            <person name="Liebig J."/>
        </authorList>
    </citation>
    <scope>NUCLEOTIDE SEQUENCE [LARGE SCALE GENOMIC DNA]</scope>
    <source>
        <strain evidence="2 3">R22 G/1</strain>
    </source>
</reference>
<protein>
    <submittedName>
        <fullName evidence="2">Uncharacterized protein</fullName>
    </submittedName>
</protein>
<organism evidence="3">
    <name type="scientific">Harpegnathos saltator</name>
    <name type="common">Jerdon's jumping ant</name>
    <dbReference type="NCBI Taxonomy" id="610380"/>
    <lineage>
        <taxon>Eukaryota</taxon>
        <taxon>Metazoa</taxon>
        <taxon>Ecdysozoa</taxon>
        <taxon>Arthropoda</taxon>
        <taxon>Hexapoda</taxon>
        <taxon>Insecta</taxon>
        <taxon>Pterygota</taxon>
        <taxon>Neoptera</taxon>
        <taxon>Endopterygota</taxon>
        <taxon>Hymenoptera</taxon>
        <taxon>Apocrita</taxon>
        <taxon>Aculeata</taxon>
        <taxon>Formicoidea</taxon>
        <taxon>Formicidae</taxon>
        <taxon>Ponerinae</taxon>
        <taxon>Ponerini</taxon>
        <taxon>Harpegnathos</taxon>
    </lineage>
</organism>
<proteinExistence type="predicted"/>
<feature type="region of interest" description="Disordered" evidence="1">
    <location>
        <begin position="122"/>
        <end position="142"/>
    </location>
</feature>
<dbReference type="Proteomes" id="UP000008237">
    <property type="component" value="Unassembled WGS sequence"/>
</dbReference>
<evidence type="ECO:0000313" key="3">
    <source>
        <dbReference type="Proteomes" id="UP000008237"/>
    </source>
</evidence>
<keyword evidence="3" id="KW-1185">Reference proteome</keyword>
<name>E2BZ54_HARSA</name>
<dbReference type="EMBL" id="GL451563">
    <property type="protein sequence ID" value="EFN79023.1"/>
    <property type="molecule type" value="Genomic_DNA"/>
</dbReference>
<evidence type="ECO:0000256" key="1">
    <source>
        <dbReference type="SAM" id="MobiDB-lite"/>
    </source>
</evidence>
<dbReference type="InParanoid" id="E2BZ54"/>
<dbReference type="AlphaFoldDB" id="E2BZ54"/>
<dbReference type="STRING" id="610380.E2BZ54"/>